<keyword evidence="6" id="KW-0539">Nucleus</keyword>
<organism evidence="12 13">
    <name type="scientific">Agrilus planipennis</name>
    <name type="common">Emerald ash borer</name>
    <name type="synonym">Agrilus marcopoli</name>
    <dbReference type="NCBI Taxonomy" id="224129"/>
    <lineage>
        <taxon>Eukaryota</taxon>
        <taxon>Metazoa</taxon>
        <taxon>Ecdysozoa</taxon>
        <taxon>Arthropoda</taxon>
        <taxon>Hexapoda</taxon>
        <taxon>Insecta</taxon>
        <taxon>Pterygota</taxon>
        <taxon>Neoptera</taxon>
        <taxon>Endopterygota</taxon>
        <taxon>Coleoptera</taxon>
        <taxon>Polyphaga</taxon>
        <taxon>Elateriformia</taxon>
        <taxon>Buprestoidea</taxon>
        <taxon>Buprestidae</taxon>
        <taxon>Agrilinae</taxon>
        <taxon>Agrilus</taxon>
    </lineage>
</organism>
<dbReference type="GO" id="GO:2000779">
    <property type="term" value="P:regulation of double-strand break repair"/>
    <property type="evidence" value="ECO:0007669"/>
    <property type="project" value="TreeGrafter"/>
</dbReference>
<evidence type="ECO:0000256" key="9">
    <source>
        <dbReference type="ARBA" id="ARBA00074520"/>
    </source>
</evidence>
<evidence type="ECO:0000256" key="1">
    <source>
        <dbReference type="ARBA" id="ARBA00004123"/>
    </source>
</evidence>
<feature type="compositionally biased region" description="Basic and acidic residues" evidence="10">
    <location>
        <begin position="16"/>
        <end position="30"/>
    </location>
</feature>
<dbReference type="KEGG" id="apln:108742789"/>
<dbReference type="InterPro" id="IPR003034">
    <property type="entry name" value="SAP_dom"/>
</dbReference>
<feature type="domain" description="DEK-C" evidence="11">
    <location>
        <begin position="419"/>
        <end position="475"/>
    </location>
</feature>
<keyword evidence="5" id="KW-0238">DNA-binding</keyword>
<dbReference type="Pfam" id="PF08766">
    <property type="entry name" value="DEK_C"/>
    <property type="match status" value="1"/>
</dbReference>
<dbReference type="OrthoDB" id="10248551at2759"/>
<dbReference type="GO" id="GO:0005634">
    <property type="term" value="C:nucleus"/>
    <property type="evidence" value="ECO:0007669"/>
    <property type="project" value="UniProtKB-SubCell"/>
</dbReference>
<name>A0A1W4XBW7_AGRPL</name>
<dbReference type="InParanoid" id="A0A1W4XBW7"/>
<evidence type="ECO:0000256" key="8">
    <source>
        <dbReference type="ARBA" id="ARBA00064832"/>
    </source>
</evidence>
<comment type="subcellular location">
    <subcellularLocation>
        <location evidence="1">Nucleus</location>
    </subcellularLocation>
</comment>
<dbReference type="PANTHER" id="PTHR13468:SF1">
    <property type="entry name" value="PROTEIN DEK"/>
    <property type="match status" value="1"/>
</dbReference>
<feature type="compositionally biased region" description="Basic and acidic residues" evidence="10">
    <location>
        <begin position="54"/>
        <end position="74"/>
    </location>
</feature>
<dbReference type="AlphaFoldDB" id="A0A1W4XBW7"/>
<evidence type="ECO:0000313" key="13">
    <source>
        <dbReference type="RefSeq" id="XP_018333606.1"/>
    </source>
</evidence>
<evidence type="ECO:0000256" key="10">
    <source>
        <dbReference type="SAM" id="MobiDB-lite"/>
    </source>
</evidence>
<dbReference type="PANTHER" id="PTHR13468">
    <property type="entry name" value="DEK PROTEIN"/>
    <property type="match status" value="1"/>
</dbReference>
<keyword evidence="12" id="KW-1185">Reference proteome</keyword>
<evidence type="ECO:0000256" key="7">
    <source>
        <dbReference type="ARBA" id="ARBA00056057"/>
    </source>
</evidence>
<protein>
    <recommendedName>
        <fullName evidence="9">Protein DEK</fullName>
    </recommendedName>
</protein>
<gene>
    <name evidence="13" type="primary">LOC108742789</name>
</gene>
<dbReference type="STRING" id="224129.A0A1W4XBW7"/>
<dbReference type="SMART" id="SM00513">
    <property type="entry name" value="SAP"/>
    <property type="match status" value="1"/>
</dbReference>
<dbReference type="FunCoup" id="A0A1W4XBW7">
    <property type="interactions" value="975"/>
</dbReference>
<dbReference type="GeneID" id="108742789"/>
<feature type="compositionally biased region" description="Polar residues" evidence="10">
    <location>
        <begin position="31"/>
        <end position="50"/>
    </location>
</feature>
<feature type="region of interest" description="Disordered" evidence="10">
    <location>
        <begin position="250"/>
        <end position="422"/>
    </location>
</feature>
<keyword evidence="3" id="KW-0013">ADP-ribosylation</keyword>
<accession>A0A1W4XBW7</accession>
<comment type="subunit">
    <text evidence="8">Found in a mRNA splicing-dependent exon junction complex (EJC) with DEK, RBM8A, RNPS1, SRRM1 and ALYREF/THOC4. Interacts with histones H2A, H2B, H3, H4, acetylated histone H4, non-phosphorylated DAXX and HDAC2. Component of the B-WICH complex, at least composed of SMARCA5/SNF2H, BAZ1B/WSTF, SF3B1, DEK, MYO1C, ERCC6, MYBBP1A and DDX21. Binds DNA.</text>
</comment>
<dbReference type="GO" id="GO:0042393">
    <property type="term" value="F:histone binding"/>
    <property type="evidence" value="ECO:0007669"/>
    <property type="project" value="TreeGrafter"/>
</dbReference>
<reference evidence="13" key="1">
    <citation type="submission" date="2025-08" db="UniProtKB">
        <authorList>
            <consortium name="RefSeq"/>
        </authorList>
    </citation>
    <scope>IDENTIFICATION</scope>
    <source>
        <tissue evidence="13">Entire body</tissue>
    </source>
</reference>
<sequence>MPGEEENIEGGTAEGKSNEFKKVSEVKSSIEQDTTVQSKENTGNRNTEIALNTLEDKNSEKASTVKEPSKNSETRKRKSDGDDTNESSEDTCHKIEDDKEKKSIPLLDQPLEVSGTRERKKVNRFNEEFNDSKELSKLEIPEGSGIPLGEIPRIDASISRFKNDDLKVLHRLLYKCQGKTTKTKANIKRFNGFDFEKDSEEYKKKLTWIQKFDLKQLKSICEMLDLEKKGTKDEVSERIIIFLMEPQDIGKVPGGGRPRRSAAVKASNRGYSSHDSGSADERHSFRNKRGKGKRVNLKDDSSSGSDEEFQPSDESEEVLRTGKSGKRGSSEDVSDVSESSLEESDEEPKKRKKNKKIVSSTKKRAPLKRGRPANDKKKLLMKKQTKEEEDGDETDAKNNDVSSSEDEPLIKKKAKSLQPPTDEEIKTCVKEILDGANLEEITMKTVCKQVYANYPNFDLSHKKDFIKSTVKSLIST</sequence>
<evidence type="ECO:0000256" key="2">
    <source>
        <dbReference type="ARBA" id="ARBA00022553"/>
    </source>
</evidence>
<feature type="region of interest" description="Disordered" evidence="10">
    <location>
        <begin position="1"/>
        <end position="109"/>
    </location>
</feature>
<feature type="compositionally biased region" description="Basic residues" evidence="10">
    <location>
        <begin position="285"/>
        <end position="295"/>
    </location>
</feature>
<dbReference type="CTD" id="7913"/>
<evidence type="ECO:0000313" key="12">
    <source>
        <dbReference type="Proteomes" id="UP000192223"/>
    </source>
</evidence>
<dbReference type="RefSeq" id="XP_018333606.1">
    <property type="nucleotide sequence ID" value="XM_018478104.2"/>
</dbReference>
<dbReference type="FunFam" id="1.10.10.60:FF:000148">
    <property type="entry name" value="Dek, isoform B"/>
    <property type="match status" value="1"/>
</dbReference>
<dbReference type="InterPro" id="IPR014876">
    <property type="entry name" value="DEK_C"/>
</dbReference>
<evidence type="ECO:0000256" key="6">
    <source>
        <dbReference type="ARBA" id="ARBA00023242"/>
    </source>
</evidence>
<keyword evidence="4" id="KW-0156">Chromatin regulator</keyword>
<evidence type="ECO:0000256" key="4">
    <source>
        <dbReference type="ARBA" id="ARBA00022853"/>
    </source>
</evidence>
<feature type="compositionally biased region" description="Acidic residues" evidence="10">
    <location>
        <begin position="305"/>
        <end position="316"/>
    </location>
</feature>
<comment type="function">
    <text evidence="7">Involved in chromatin organization.</text>
</comment>
<dbReference type="PROSITE" id="PS51998">
    <property type="entry name" value="DEK_C"/>
    <property type="match status" value="1"/>
</dbReference>
<dbReference type="InterPro" id="IPR044198">
    <property type="entry name" value="DEK"/>
</dbReference>
<feature type="compositionally biased region" description="Basic and acidic residues" evidence="10">
    <location>
        <begin position="90"/>
        <end position="103"/>
    </location>
</feature>
<dbReference type="Proteomes" id="UP000192223">
    <property type="component" value="Unplaced"/>
</dbReference>
<dbReference type="SUPFAM" id="SSF109715">
    <property type="entry name" value="DEK C-terminal domain"/>
    <property type="match status" value="1"/>
</dbReference>
<evidence type="ECO:0000256" key="5">
    <source>
        <dbReference type="ARBA" id="ARBA00023125"/>
    </source>
</evidence>
<proteinExistence type="predicted"/>
<feature type="compositionally biased region" description="Acidic residues" evidence="10">
    <location>
        <begin position="332"/>
        <end position="346"/>
    </location>
</feature>
<dbReference type="Gene3D" id="1.10.10.60">
    <property type="entry name" value="Homeodomain-like"/>
    <property type="match status" value="1"/>
</dbReference>
<feature type="compositionally biased region" description="Basic residues" evidence="10">
    <location>
        <begin position="350"/>
        <end position="371"/>
    </location>
</feature>
<keyword evidence="2" id="KW-0597">Phosphoprotein</keyword>
<dbReference type="GO" id="GO:0006325">
    <property type="term" value="P:chromatin organization"/>
    <property type="evidence" value="ECO:0007669"/>
    <property type="project" value="UniProtKB-KW"/>
</dbReference>
<evidence type="ECO:0000259" key="11">
    <source>
        <dbReference type="PROSITE" id="PS51998"/>
    </source>
</evidence>
<evidence type="ECO:0000256" key="3">
    <source>
        <dbReference type="ARBA" id="ARBA00022765"/>
    </source>
</evidence>
<dbReference type="GO" id="GO:0003677">
    <property type="term" value="F:DNA binding"/>
    <property type="evidence" value="ECO:0007669"/>
    <property type="project" value="UniProtKB-KW"/>
</dbReference>